<protein>
    <submittedName>
        <fullName evidence="2">Uncharacterized protein</fullName>
    </submittedName>
</protein>
<sequence length="257" mass="29066">RPGRLLLRHLDDGGLGLRLGLSYAGDVLYVLCSALPKLRRPTRDRLELWRVSILTSVVWFAIAVAVAARTTGSGTADSRSSLLAMLVFLLPTLALPMPVRFYYPMHAVKLAAFLFVFDIPKACDAGSKFHYSWYWELVNWVSWVTTRTKCVTGEPEPSLPDPGLRCQHLWNWCSLLMLLSAVLHAWMGEHAERVSFLRTRAPEETSGEDRAFWTPWNAMLPKFVLMHLYFPNALWLLLLQFYKSQESAALGQGCVPG</sequence>
<feature type="transmembrane region" description="Helical" evidence="1">
    <location>
        <begin position="223"/>
        <end position="242"/>
    </location>
</feature>
<evidence type="ECO:0000313" key="2">
    <source>
        <dbReference type="EMBL" id="CAD7701416.1"/>
    </source>
</evidence>
<dbReference type="Proteomes" id="UP000708148">
    <property type="component" value="Unassembled WGS sequence"/>
</dbReference>
<accession>A0A8S1J2T4</accession>
<keyword evidence="1" id="KW-0812">Transmembrane</keyword>
<gene>
    <name evidence="2" type="ORF">OSTQU699_LOCUS6775</name>
</gene>
<feature type="transmembrane region" description="Helical" evidence="1">
    <location>
        <begin position="15"/>
        <end position="36"/>
    </location>
</feature>
<dbReference type="EMBL" id="CAJHUC010001531">
    <property type="protein sequence ID" value="CAD7701416.1"/>
    <property type="molecule type" value="Genomic_DNA"/>
</dbReference>
<proteinExistence type="predicted"/>
<keyword evidence="1" id="KW-0472">Membrane</keyword>
<feature type="non-terminal residue" evidence="2">
    <location>
        <position position="1"/>
    </location>
</feature>
<keyword evidence="3" id="KW-1185">Reference proteome</keyword>
<evidence type="ECO:0000256" key="1">
    <source>
        <dbReference type="SAM" id="Phobius"/>
    </source>
</evidence>
<feature type="transmembrane region" description="Helical" evidence="1">
    <location>
        <begin position="48"/>
        <end position="68"/>
    </location>
</feature>
<feature type="transmembrane region" description="Helical" evidence="1">
    <location>
        <begin position="80"/>
        <end position="103"/>
    </location>
</feature>
<reference evidence="2" key="1">
    <citation type="submission" date="2020-12" db="EMBL/GenBank/DDBJ databases">
        <authorList>
            <person name="Iha C."/>
        </authorList>
    </citation>
    <scope>NUCLEOTIDE SEQUENCE</scope>
</reference>
<feature type="transmembrane region" description="Helical" evidence="1">
    <location>
        <begin position="169"/>
        <end position="187"/>
    </location>
</feature>
<comment type="caution">
    <text evidence="2">The sequence shown here is derived from an EMBL/GenBank/DDBJ whole genome shotgun (WGS) entry which is preliminary data.</text>
</comment>
<evidence type="ECO:0000313" key="3">
    <source>
        <dbReference type="Proteomes" id="UP000708148"/>
    </source>
</evidence>
<name>A0A8S1J2T4_9CHLO</name>
<keyword evidence="1" id="KW-1133">Transmembrane helix</keyword>
<organism evidence="2 3">
    <name type="scientific">Ostreobium quekettii</name>
    <dbReference type="NCBI Taxonomy" id="121088"/>
    <lineage>
        <taxon>Eukaryota</taxon>
        <taxon>Viridiplantae</taxon>
        <taxon>Chlorophyta</taxon>
        <taxon>core chlorophytes</taxon>
        <taxon>Ulvophyceae</taxon>
        <taxon>TCBD clade</taxon>
        <taxon>Bryopsidales</taxon>
        <taxon>Ostreobineae</taxon>
        <taxon>Ostreobiaceae</taxon>
        <taxon>Ostreobium</taxon>
    </lineage>
</organism>
<dbReference type="AlphaFoldDB" id="A0A8S1J2T4"/>